<evidence type="ECO:0008006" key="4">
    <source>
        <dbReference type="Google" id="ProtNLM"/>
    </source>
</evidence>
<keyword evidence="3" id="KW-1185">Reference proteome</keyword>
<dbReference type="BioCyc" id="BSUB633149:G1GM8-1576-MONOMER"/>
<evidence type="ECO:0000256" key="1">
    <source>
        <dbReference type="SAM" id="SignalP"/>
    </source>
</evidence>
<proteinExistence type="predicted"/>
<dbReference type="HOGENOM" id="CLU_113277_0_0_5"/>
<dbReference type="eggNOG" id="ENOG50334AI">
    <property type="taxonomic scope" value="Bacteria"/>
</dbReference>
<reference evidence="3" key="1">
    <citation type="journal article" date="2011" name="J. Bacteriol.">
        <title>Genome sequences of eight morphologically diverse alphaproteobacteria.</title>
        <authorList>
            <consortium name="US DOE Joint Genome Institute"/>
            <person name="Brown P.J."/>
            <person name="Kysela D.T."/>
            <person name="Buechlein A."/>
            <person name="Hemmerich C."/>
            <person name="Brun Y.V."/>
        </authorList>
    </citation>
    <scope>NUCLEOTIDE SEQUENCE [LARGE SCALE GENOMIC DNA]</scope>
    <source>
        <strain evidence="3">ATCC 15264 / DSM 4735 / LMG 14903 / NBRC 16000 / CB 81</strain>
    </source>
</reference>
<dbReference type="RefSeq" id="WP_013269001.1">
    <property type="nucleotide sequence ID" value="NC_014375.1"/>
</dbReference>
<evidence type="ECO:0000313" key="2">
    <source>
        <dbReference type="EMBL" id="ADL00899.1"/>
    </source>
</evidence>
<feature type="signal peptide" evidence="1">
    <location>
        <begin position="1"/>
        <end position="17"/>
    </location>
</feature>
<feature type="chain" id="PRO_5003126753" description="DUF4440 domain-containing protein" evidence="1">
    <location>
        <begin position="18"/>
        <end position="149"/>
    </location>
</feature>
<dbReference type="OrthoDB" id="5540942at2"/>
<evidence type="ECO:0000313" key="3">
    <source>
        <dbReference type="Proteomes" id="UP000002696"/>
    </source>
</evidence>
<protein>
    <recommendedName>
        <fullName evidence="4">DUF4440 domain-containing protein</fullName>
    </recommendedName>
</protein>
<dbReference type="AlphaFoldDB" id="D9QGT3"/>
<accession>D9QGT3</accession>
<name>D9QGT3_BRESC</name>
<dbReference type="Proteomes" id="UP000002696">
    <property type="component" value="Chromosome"/>
</dbReference>
<gene>
    <name evidence="2" type="ordered locus">Bresu_1588</name>
</gene>
<dbReference type="InParanoid" id="D9QGT3"/>
<dbReference type="KEGG" id="bsb:Bresu_1588"/>
<dbReference type="EMBL" id="CP002102">
    <property type="protein sequence ID" value="ADL00899.1"/>
    <property type="molecule type" value="Genomic_DNA"/>
</dbReference>
<sequence>MSLMLLPLLLAGPMTTAAEPVPPAVVQSGVRTIGVGDPLRRPILDALRPSIQRDLGGQPVQFVVDRLRVQGDWAFYAGSIQQPGGRPIDFGRTRYASALENGVFDGPGTYALLRRSGGTWRVVTFVIGPTDVAWLAWPDEFNAPAALFD</sequence>
<dbReference type="STRING" id="633149.Bresu_1588"/>
<organism evidence="2 3">
    <name type="scientific">Brevundimonas subvibrioides (strain ATCC 15264 / DSM 4735 / LMG 14903 / NBRC 16000 / CB 81)</name>
    <name type="common">Caulobacter subvibrioides</name>
    <dbReference type="NCBI Taxonomy" id="633149"/>
    <lineage>
        <taxon>Bacteria</taxon>
        <taxon>Pseudomonadati</taxon>
        <taxon>Pseudomonadota</taxon>
        <taxon>Alphaproteobacteria</taxon>
        <taxon>Caulobacterales</taxon>
        <taxon>Caulobacteraceae</taxon>
        <taxon>Brevundimonas</taxon>
    </lineage>
</organism>
<keyword evidence="1" id="KW-0732">Signal</keyword>